<keyword evidence="5" id="KW-0472">Membrane</keyword>
<dbReference type="KEGG" id="ncr:NCU09888"/>
<dbReference type="HOGENOM" id="CLU_039079_2_0_1"/>
<keyword evidence="3" id="KW-0808">Transferase</keyword>
<evidence type="ECO:0000256" key="5">
    <source>
        <dbReference type="SAM" id="Phobius"/>
    </source>
</evidence>
<evidence type="ECO:0008006" key="8">
    <source>
        <dbReference type="Google" id="ProtNLM"/>
    </source>
</evidence>
<dbReference type="InterPro" id="IPR008630">
    <property type="entry name" value="Glyco_trans_34"/>
</dbReference>
<evidence type="ECO:0000256" key="3">
    <source>
        <dbReference type="ARBA" id="ARBA00022679"/>
    </source>
</evidence>
<dbReference type="GO" id="GO:0000139">
    <property type="term" value="C:Golgi membrane"/>
    <property type="evidence" value="ECO:0000318"/>
    <property type="project" value="GO_Central"/>
</dbReference>
<comment type="similarity">
    <text evidence="1">Belongs to the glycosyltransferase 34 family.</text>
</comment>
<dbReference type="Proteomes" id="UP000001805">
    <property type="component" value="Chromosome 1, Linkage Group I"/>
</dbReference>
<dbReference type="GO" id="GO:0006487">
    <property type="term" value="P:protein N-linked glycosylation"/>
    <property type="evidence" value="ECO:0000318"/>
    <property type="project" value="GO_Central"/>
</dbReference>
<protein>
    <recommendedName>
        <fullName evidence="8">Glycosyltransferase family 34 protein</fullName>
    </recommendedName>
</protein>
<dbReference type="RefSeq" id="XP_958655.2">
    <property type="nucleotide sequence ID" value="XM_953562.2"/>
</dbReference>
<dbReference type="GO" id="GO:0016757">
    <property type="term" value="F:glycosyltransferase activity"/>
    <property type="evidence" value="ECO:0007669"/>
    <property type="project" value="UniProtKB-KW"/>
</dbReference>
<dbReference type="InParanoid" id="Q7S226"/>
<dbReference type="VEuPathDB" id="FungiDB:NCU09888"/>
<evidence type="ECO:0000256" key="2">
    <source>
        <dbReference type="ARBA" id="ARBA00022676"/>
    </source>
</evidence>
<dbReference type="GeneID" id="3874793"/>
<feature type="region of interest" description="Disordered" evidence="4">
    <location>
        <begin position="468"/>
        <end position="527"/>
    </location>
</feature>
<keyword evidence="5" id="KW-0812">Transmembrane</keyword>
<dbReference type="FunFam" id="3.90.550.10:FF:000237">
    <property type="entry name" value="WGS project CABT00000000 data, contig 2.1"/>
    <property type="match status" value="1"/>
</dbReference>
<dbReference type="PANTHER" id="PTHR31306">
    <property type="entry name" value="ALPHA-1,6-MANNOSYLTRANSFERASE MNN11-RELATED"/>
    <property type="match status" value="1"/>
</dbReference>
<dbReference type="PANTHER" id="PTHR31306:SF8">
    <property type="entry name" value="GLYCOSYLTRANSFERASE FAMILY 34 PROTEIN"/>
    <property type="match status" value="1"/>
</dbReference>
<feature type="compositionally biased region" description="Polar residues" evidence="4">
    <location>
        <begin position="113"/>
        <end position="124"/>
    </location>
</feature>
<organism evidence="6 7">
    <name type="scientific">Neurospora crassa (strain ATCC 24698 / 74-OR23-1A / CBS 708.71 / DSM 1257 / FGSC 987)</name>
    <dbReference type="NCBI Taxonomy" id="367110"/>
    <lineage>
        <taxon>Eukaryota</taxon>
        <taxon>Fungi</taxon>
        <taxon>Dikarya</taxon>
        <taxon>Ascomycota</taxon>
        <taxon>Pezizomycotina</taxon>
        <taxon>Sordariomycetes</taxon>
        <taxon>Sordariomycetidae</taxon>
        <taxon>Sordariales</taxon>
        <taxon>Sordariaceae</taxon>
        <taxon>Neurospora</taxon>
    </lineage>
</organism>
<dbReference type="InterPro" id="IPR029044">
    <property type="entry name" value="Nucleotide-diphossugar_trans"/>
</dbReference>
<dbReference type="Gene3D" id="3.90.550.10">
    <property type="entry name" value="Spore Coat Polysaccharide Biosynthesis Protein SpsA, Chain A"/>
    <property type="match status" value="1"/>
</dbReference>
<evidence type="ECO:0000256" key="4">
    <source>
        <dbReference type="SAM" id="MobiDB-lite"/>
    </source>
</evidence>
<keyword evidence="7" id="KW-1185">Reference proteome</keyword>
<proteinExistence type="inferred from homology"/>
<keyword evidence="2" id="KW-0328">Glycosyltransferase</keyword>
<dbReference type="Pfam" id="PF05637">
    <property type="entry name" value="Glyco_transf_34"/>
    <property type="match status" value="1"/>
</dbReference>
<feature type="region of interest" description="Disordered" evidence="4">
    <location>
        <begin position="106"/>
        <end position="165"/>
    </location>
</feature>
<evidence type="ECO:0000313" key="6">
    <source>
        <dbReference type="EMBL" id="EAA29419.2"/>
    </source>
</evidence>
<evidence type="ECO:0000256" key="1">
    <source>
        <dbReference type="ARBA" id="ARBA00005664"/>
    </source>
</evidence>
<gene>
    <name evidence="6" type="ORF">NCU09888</name>
</gene>
<feature type="transmembrane region" description="Helical" evidence="5">
    <location>
        <begin position="70"/>
        <end position="87"/>
    </location>
</feature>
<dbReference type="EMBL" id="CM002236">
    <property type="protein sequence ID" value="EAA29419.2"/>
    <property type="molecule type" value="Genomic_DNA"/>
</dbReference>
<dbReference type="SUPFAM" id="SSF53448">
    <property type="entry name" value="Nucleotide-diphospho-sugar transferases"/>
    <property type="match status" value="1"/>
</dbReference>
<keyword evidence="5" id="KW-1133">Transmembrane helix</keyword>
<name>Q7S226_NEUCR</name>
<sequence length="527" mass="60180">MYNDFFNNRLSRNSPSFSVAIAPPFRIRIRRLLSLTCPLRLFSSQHDEESGQRLCHSSAMILSNFQAQRPLRVISILAVLGCLWLWLITFHNSSFTSGAISSEVPLHGAPKSEPQQPKPINNDDQNVDHSVPAGSGPDAPTVNTPPPATNQPAEHEKPPVKKTSRVAKVTVAANALDVDVIHRAMQTHERHNREHGYDHYIAQNQAVSSLIENDRAGRPKGAWTKPAYLLSIIVAELEKPEEERLKWVFWFDADTVVMNPYTPLELFLPPENAKGLSNVDLIISSNWDGLNSGVFAFRVSPWSASFLSAVLAYPIYNSERMKTDRFRDQSAFQFLLTDKASPLAQTPMAGRDHWVDVPIRWFNSLPVNNAFFKNGTWLFGKPMVEEQFDKGTNEVYNDGHGGKVQKWKVMQGDMIVHFAGTSYVRDSWMGPWVTRAEQELPEWANKTTKDVLKVEVDKFWNEQNKKLTKERAASAIEEEKKKKEQEKKDKEEKERKEREKKEREAKKKKEKEEQERKAKEEVRVGGH</sequence>
<dbReference type="OrthoDB" id="407658at2759"/>
<reference evidence="6 7" key="1">
    <citation type="journal article" date="2003" name="Nature">
        <title>The genome sequence of the filamentous fungus Neurospora crassa.</title>
        <authorList>
            <person name="Galagan J.E."/>
            <person name="Calvo S.E."/>
            <person name="Borkovich K.A."/>
            <person name="Selker E.U."/>
            <person name="Read N.D."/>
            <person name="Jaffe D."/>
            <person name="FitzHugh W."/>
            <person name="Ma L.J."/>
            <person name="Smirnov S."/>
            <person name="Purcell S."/>
            <person name="Rehman B."/>
            <person name="Elkins T."/>
            <person name="Engels R."/>
            <person name="Wang S."/>
            <person name="Nielsen C.B."/>
            <person name="Butler J."/>
            <person name="Endrizzi M."/>
            <person name="Qui D."/>
            <person name="Ianakiev P."/>
            <person name="Bell-Pedersen D."/>
            <person name="Nelson M.A."/>
            <person name="Werner-Washburne M."/>
            <person name="Selitrennikoff C.P."/>
            <person name="Kinsey J.A."/>
            <person name="Braun E.L."/>
            <person name="Zelter A."/>
            <person name="Schulte U."/>
            <person name="Kothe G.O."/>
            <person name="Jedd G."/>
            <person name="Mewes W."/>
            <person name="Staben C."/>
            <person name="Marcotte E."/>
            <person name="Greenberg D."/>
            <person name="Roy A."/>
            <person name="Foley K."/>
            <person name="Naylor J."/>
            <person name="Stange-Thomann N."/>
            <person name="Barrett R."/>
            <person name="Gnerre S."/>
            <person name="Kamal M."/>
            <person name="Kamvysselis M."/>
            <person name="Mauceli E."/>
            <person name="Bielke C."/>
            <person name="Rudd S."/>
            <person name="Frishman D."/>
            <person name="Krystofova S."/>
            <person name="Rasmussen C."/>
            <person name="Metzenberg R.L."/>
            <person name="Perkins D.D."/>
            <person name="Kroken S."/>
            <person name="Cogoni C."/>
            <person name="Macino G."/>
            <person name="Catcheside D."/>
            <person name="Li W."/>
            <person name="Pratt R.J."/>
            <person name="Osmani S.A."/>
            <person name="DeSouza C.P."/>
            <person name="Glass L."/>
            <person name="Orbach M.J."/>
            <person name="Berglund J.A."/>
            <person name="Voelker R."/>
            <person name="Yarden O."/>
            <person name="Plamann M."/>
            <person name="Seiler S."/>
            <person name="Dunlap J."/>
            <person name="Radford A."/>
            <person name="Aramayo R."/>
            <person name="Natvig D.O."/>
            <person name="Alex L.A."/>
            <person name="Mannhaupt G."/>
            <person name="Ebbole D.J."/>
            <person name="Freitag M."/>
            <person name="Paulsen I."/>
            <person name="Sachs M.S."/>
            <person name="Lander E.S."/>
            <person name="Nusbaum C."/>
            <person name="Birren B."/>
        </authorList>
    </citation>
    <scope>NUCLEOTIDE SEQUENCE [LARGE SCALE GENOMIC DNA]</scope>
    <source>
        <strain evidence="7">ATCC 24698 / 74-OR23-1A / CBS 708.71 / DSM 1257 / FGSC 987</strain>
    </source>
</reference>
<accession>Q7S226</accession>
<evidence type="ECO:0000313" key="7">
    <source>
        <dbReference type="Proteomes" id="UP000001805"/>
    </source>
</evidence>
<dbReference type="AlphaFoldDB" id="Q7S226"/>
<dbReference type="PaxDb" id="5141-EFNCRP00000009649"/>